<evidence type="ECO:0000313" key="2">
    <source>
        <dbReference type="Proteomes" id="UP001497480"/>
    </source>
</evidence>
<dbReference type="AlphaFoldDB" id="A0AAV1XX63"/>
<name>A0AAV1XX63_LUPLU</name>
<protein>
    <submittedName>
        <fullName evidence="1">Uncharacterized protein</fullName>
    </submittedName>
</protein>
<comment type="caution">
    <text evidence="1">The sequence shown here is derived from an EMBL/GenBank/DDBJ whole genome shotgun (WGS) entry which is preliminary data.</text>
</comment>
<dbReference type="Proteomes" id="UP001497480">
    <property type="component" value="Unassembled WGS sequence"/>
</dbReference>
<accession>A0AAV1XX63</accession>
<proteinExistence type="predicted"/>
<keyword evidence="2" id="KW-1185">Reference proteome</keyword>
<gene>
    <name evidence="1" type="ORF">LLUT_LOCUS27359</name>
</gene>
<organism evidence="1 2">
    <name type="scientific">Lupinus luteus</name>
    <name type="common">European yellow lupine</name>
    <dbReference type="NCBI Taxonomy" id="3873"/>
    <lineage>
        <taxon>Eukaryota</taxon>
        <taxon>Viridiplantae</taxon>
        <taxon>Streptophyta</taxon>
        <taxon>Embryophyta</taxon>
        <taxon>Tracheophyta</taxon>
        <taxon>Spermatophyta</taxon>
        <taxon>Magnoliopsida</taxon>
        <taxon>eudicotyledons</taxon>
        <taxon>Gunneridae</taxon>
        <taxon>Pentapetalae</taxon>
        <taxon>rosids</taxon>
        <taxon>fabids</taxon>
        <taxon>Fabales</taxon>
        <taxon>Fabaceae</taxon>
        <taxon>Papilionoideae</taxon>
        <taxon>50 kb inversion clade</taxon>
        <taxon>genistoids sensu lato</taxon>
        <taxon>core genistoids</taxon>
        <taxon>Genisteae</taxon>
        <taxon>Lupinus</taxon>
    </lineage>
</organism>
<sequence>MDSNIRHLSCQFCDKLLETVMTSSIFLVMVNVGSVTVCGPTRKCPYSMYVTTSFKCSANFSRTKAVESRHLYTTEKIFNTV</sequence>
<evidence type="ECO:0000313" key="1">
    <source>
        <dbReference type="EMBL" id="CAL0326299.1"/>
    </source>
</evidence>
<dbReference type="EMBL" id="CAXHTB010000019">
    <property type="protein sequence ID" value="CAL0326299.1"/>
    <property type="molecule type" value="Genomic_DNA"/>
</dbReference>
<reference evidence="1 2" key="1">
    <citation type="submission" date="2024-03" db="EMBL/GenBank/DDBJ databases">
        <authorList>
            <person name="Martinez-Hernandez J."/>
        </authorList>
    </citation>
    <scope>NUCLEOTIDE SEQUENCE [LARGE SCALE GENOMIC DNA]</scope>
</reference>